<accession>A0AAV9V2J2</accession>
<evidence type="ECO:0000313" key="2">
    <source>
        <dbReference type="Proteomes" id="UP001373714"/>
    </source>
</evidence>
<evidence type="ECO:0000313" key="1">
    <source>
        <dbReference type="EMBL" id="KAK6354086.1"/>
    </source>
</evidence>
<gene>
    <name evidence="1" type="ORF">TWF730_008504</name>
</gene>
<comment type="caution">
    <text evidence="1">The sequence shown here is derived from an EMBL/GenBank/DDBJ whole genome shotgun (WGS) entry which is preliminary data.</text>
</comment>
<reference evidence="1 2" key="1">
    <citation type="submission" date="2019-10" db="EMBL/GenBank/DDBJ databases">
        <authorList>
            <person name="Palmer J.M."/>
        </authorList>
    </citation>
    <scope>NUCLEOTIDE SEQUENCE [LARGE SCALE GENOMIC DNA]</scope>
    <source>
        <strain evidence="1 2">TWF730</strain>
    </source>
</reference>
<sequence length="370" mass="41945">MHLPHRPEDLLGTLETYRIWMEVFGLLPNIRTLQMELCTVKELETNIIQAVLTKISTSLAFETLLSLNIEHSMIGHGTIPGLSRSINSKFFSALQIYAGLPLGIEEYYEALPVPIRELLGPWVYRIAIVPPLPRGLAKLGVSLTEFTPGSNLESLSNMNRLIRASIGTIKELRIVAGGFLYAPDKALSVDMFRPDFSSLTKFTIMLDRYFLNHLTEIAQWLPNVQYLAVSDGPADPYRYRTPELLALLSTQEQIISKAIAGMNALKRIRLTWLYTYEDRYGIGIHALNHWPKIYFPPDKLEDLVKRWVKAGASRLEKVVFATEYFSSSGRDDKTFTINILKGSAFEGGWKLDSGYDNNYIFKPHELDISV</sequence>
<keyword evidence="2" id="KW-1185">Reference proteome</keyword>
<dbReference type="EMBL" id="JAVHNS010000005">
    <property type="protein sequence ID" value="KAK6354086.1"/>
    <property type="molecule type" value="Genomic_DNA"/>
</dbReference>
<name>A0AAV9V2J2_9PEZI</name>
<protein>
    <submittedName>
        <fullName evidence="1">Uncharacterized protein</fullName>
    </submittedName>
</protein>
<proteinExistence type="predicted"/>
<organism evidence="1 2">
    <name type="scientific">Orbilia blumenaviensis</name>
    <dbReference type="NCBI Taxonomy" id="1796055"/>
    <lineage>
        <taxon>Eukaryota</taxon>
        <taxon>Fungi</taxon>
        <taxon>Dikarya</taxon>
        <taxon>Ascomycota</taxon>
        <taxon>Pezizomycotina</taxon>
        <taxon>Orbiliomycetes</taxon>
        <taxon>Orbiliales</taxon>
        <taxon>Orbiliaceae</taxon>
        <taxon>Orbilia</taxon>
    </lineage>
</organism>
<dbReference type="Proteomes" id="UP001373714">
    <property type="component" value="Unassembled WGS sequence"/>
</dbReference>
<dbReference type="AlphaFoldDB" id="A0AAV9V2J2"/>